<evidence type="ECO:0000256" key="7">
    <source>
        <dbReference type="ARBA" id="ARBA00023237"/>
    </source>
</evidence>
<comment type="subcellular location">
    <subcellularLocation>
        <location evidence="1">Cell outer membrane</location>
    </subcellularLocation>
</comment>
<keyword evidence="7" id="KW-0998">Cell outer membrane</keyword>
<evidence type="ECO:0000256" key="2">
    <source>
        <dbReference type="ARBA" id="ARBA00007613"/>
    </source>
</evidence>
<evidence type="ECO:0008006" key="10">
    <source>
        <dbReference type="Google" id="ProtNLM"/>
    </source>
</evidence>
<protein>
    <recommendedName>
        <fullName evidence="10">TolC family protein</fullName>
    </recommendedName>
</protein>
<dbReference type="RefSeq" id="WP_120029316.1">
    <property type="nucleotide sequence ID" value="NZ_QVMU01000001.1"/>
</dbReference>
<dbReference type="InterPro" id="IPR051906">
    <property type="entry name" value="TolC-like"/>
</dbReference>
<sequence>MMKLLSQCVISGLILSAPIQAESLKEIYLLAKDHDVKLSISKIEANIAQETIKVARAQLLPNIGLFAGYNQSYNRGKNEQTSDLPTSNPFDGQWLKIRGQGMSAGANLNISIFNYASWAALDISEKRATQAIFTYALAEQDLVLNVTRAYLDILRLRSLLDLNQREYAELEKVIKVTTPNSTSYLELTTRSYQLTTLRKLLELDWQRNLSTLSIFTGQPHRSVDSFDLSNFNPITLDQALPTYLTQVQQGNISLATALMSVEIAKESIRSAQSGHLPTLSGSLSYGYNEAQTFSDSPDSEATGHGINGGVSINLPVYTGGATSSGVKIAEHQYVIASQQAALINREISKAASDAYYTLNSTADTIGLFQKTASMAQETLDATKQSAQQGQRNTADVISALTQYYQVQNALISDQYSNIITSVAVKYLTGTLSEQDVLYIDARLYREN</sequence>
<proteinExistence type="inferred from homology"/>
<name>A0A3A6QRN0_9VIBR</name>
<dbReference type="GO" id="GO:1990281">
    <property type="term" value="C:efflux pump complex"/>
    <property type="evidence" value="ECO:0007669"/>
    <property type="project" value="TreeGrafter"/>
</dbReference>
<dbReference type="GO" id="GO:0015562">
    <property type="term" value="F:efflux transmembrane transporter activity"/>
    <property type="evidence" value="ECO:0007669"/>
    <property type="project" value="InterPro"/>
</dbReference>
<organism evidence="8 9">
    <name type="scientific">Vibrio sinensis</name>
    <dbReference type="NCBI Taxonomy" id="2302434"/>
    <lineage>
        <taxon>Bacteria</taxon>
        <taxon>Pseudomonadati</taxon>
        <taxon>Pseudomonadota</taxon>
        <taxon>Gammaproteobacteria</taxon>
        <taxon>Vibrionales</taxon>
        <taxon>Vibrionaceae</taxon>
        <taxon>Vibrio</taxon>
    </lineage>
</organism>
<evidence type="ECO:0000256" key="1">
    <source>
        <dbReference type="ARBA" id="ARBA00004442"/>
    </source>
</evidence>
<dbReference type="Gene3D" id="1.20.1600.10">
    <property type="entry name" value="Outer membrane efflux proteins (OEP)"/>
    <property type="match status" value="1"/>
</dbReference>
<dbReference type="InterPro" id="IPR003423">
    <property type="entry name" value="OMP_efflux"/>
</dbReference>
<dbReference type="PANTHER" id="PTHR30026">
    <property type="entry name" value="OUTER MEMBRANE PROTEIN TOLC"/>
    <property type="match status" value="1"/>
</dbReference>
<keyword evidence="3" id="KW-0813">Transport</keyword>
<dbReference type="AlphaFoldDB" id="A0A3A6QRN0"/>
<evidence type="ECO:0000313" key="8">
    <source>
        <dbReference type="EMBL" id="RJX75560.1"/>
    </source>
</evidence>
<keyword evidence="9" id="KW-1185">Reference proteome</keyword>
<gene>
    <name evidence="8" type="ORF">DZ860_02460</name>
</gene>
<evidence type="ECO:0000256" key="4">
    <source>
        <dbReference type="ARBA" id="ARBA00022452"/>
    </source>
</evidence>
<keyword evidence="4" id="KW-1134">Transmembrane beta strand</keyword>
<comment type="similarity">
    <text evidence="2">Belongs to the outer membrane factor (OMF) (TC 1.B.17) family.</text>
</comment>
<accession>A0A3A6QRN0</accession>
<dbReference type="Pfam" id="PF02321">
    <property type="entry name" value="OEP"/>
    <property type="match status" value="2"/>
</dbReference>
<dbReference type="EMBL" id="QVMU01000001">
    <property type="protein sequence ID" value="RJX75560.1"/>
    <property type="molecule type" value="Genomic_DNA"/>
</dbReference>
<keyword evidence="5" id="KW-0812">Transmembrane</keyword>
<evidence type="ECO:0000313" key="9">
    <source>
        <dbReference type="Proteomes" id="UP000273252"/>
    </source>
</evidence>
<reference evidence="8 9" key="1">
    <citation type="submission" date="2018-08" db="EMBL/GenBank/DDBJ databases">
        <title>Vibrio isolated from the Eastern China Marginal Seas.</title>
        <authorList>
            <person name="Li Y."/>
        </authorList>
    </citation>
    <scope>NUCLEOTIDE SEQUENCE [LARGE SCALE GENOMIC DNA]</scope>
    <source>
        <strain evidence="8 9">BEI233</strain>
    </source>
</reference>
<dbReference type="GO" id="GO:0009279">
    <property type="term" value="C:cell outer membrane"/>
    <property type="evidence" value="ECO:0007669"/>
    <property type="project" value="UniProtKB-SubCell"/>
</dbReference>
<dbReference type="SUPFAM" id="SSF56954">
    <property type="entry name" value="Outer membrane efflux proteins (OEP)"/>
    <property type="match status" value="1"/>
</dbReference>
<dbReference type="GO" id="GO:0015288">
    <property type="term" value="F:porin activity"/>
    <property type="evidence" value="ECO:0007669"/>
    <property type="project" value="TreeGrafter"/>
</dbReference>
<dbReference type="Proteomes" id="UP000273252">
    <property type="component" value="Unassembled WGS sequence"/>
</dbReference>
<keyword evidence="6" id="KW-0472">Membrane</keyword>
<evidence type="ECO:0000256" key="5">
    <source>
        <dbReference type="ARBA" id="ARBA00022692"/>
    </source>
</evidence>
<dbReference type="PANTHER" id="PTHR30026:SF20">
    <property type="entry name" value="OUTER MEMBRANE PROTEIN TOLC"/>
    <property type="match status" value="1"/>
</dbReference>
<evidence type="ECO:0000256" key="3">
    <source>
        <dbReference type="ARBA" id="ARBA00022448"/>
    </source>
</evidence>
<evidence type="ECO:0000256" key="6">
    <source>
        <dbReference type="ARBA" id="ARBA00023136"/>
    </source>
</evidence>
<dbReference type="OrthoDB" id="9813458at2"/>
<comment type="caution">
    <text evidence="8">The sequence shown here is derived from an EMBL/GenBank/DDBJ whole genome shotgun (WGS) entry which is preliminary data.</text>
</comment>